<accession>A0A9Q5N0W5</accession>
<evidence type="ECO:0000313" key="4">
    <source>
        <dbReference type="EMBL" id="OCB85935.1"/>
    </source>
</evidence>
<feature type="domain" description="J" evidence="3">
    <location>
        <begin position="11"/>
        <end position="89"/>
    </location>
</feature>
<keyword evidence="1" id="KW-0040">ANK repeat</keyword>
<gene>
    <name evidence="4" type="ORF">A7U60_g7069</name>
</gene>
<dbReference type="Gene3D" id="1.25.40.20">
    <property type="entry name" value="Ankyrin repeat-containing domain"/>
    <property type="match status" value="1"/>
</dbReference>
<dbReference type="GO" id="GO:0051082">
    <property type="term" value="F:unfolded protein binding"/>
    <property type="evidence" value="ECO:0007669"/>
    <property type="project" value="TreeGrafter"/>
</dbReference>
<dbReference type="Pfam" id="PF13637">
    <property type="entry name" value="Ank_4"/>
    <property type="match status" value="1"/>
</dbReference>
<dbReference type="PROSITE" id="PS50076">
    <property type="entry name" value="DNAJ_2"/>
    <property type="match status" value="1"/>
</dbReference>
<dbReference type="PROSITE" id="PS50088">
    <property type="entry name" value="ANK_REPEAT"/>
    <property type="match status" value="1"/>
</dbReference>
<sequence>MMGQRQVGIEEAYAVLGLENGASSEEVKSAYKKLAMKTHPDKNPDASDATQKFQEVGAAYNILIRHFDKLETTSAYQSDFWQSDYSDVDSDYFEDEYNSDDEPDLDFYMFVFDDFLRGNFHGVPRFAFYPNGARQTWQETDERNEQLRNKREEREAARKLRAMEDQRRKERLREQKERDRAEAEERQKQRILNKRARAEAAKQEAARKALLQRQQMQQKRSAVFAAARCGDAEAVKKGIWEDSVDAAGGEIRPGCEEFVPRPPQDTSETLLHLAAANRNVELVEWLVNHNAEPDERNSNGFTAFHLALQKGYIPIVQYFFRSLPPTDADHQSIYTAPPSTDLLQLAMNAFEPELVWMVLANMFASKQQISEAWTSLCSKDAQSASGRSEMKDYLRHEEEIKNLLMSYGGLTPPSTPKKNLSEFPEDEKKTANPRPKKPVINSKVPAAIQQTPTPISSPVPSIRSQSSPISRNGTAGNFNGRGQNQPRGRGRGRARGHGRGRG</sequence>
<evidence type="ECO:0000259" key="3">
    <source>
        <dbReference type="PROSITE" id="PS50076"/>
    </source>
</evidence>
<dbReference type="InterPro" id="IPR002110">
    <property type="entry name" value="Ankyrin_rpt"/>
</dbReference>
<organism evidence="4 5">
    <name type="scientific">Sanghuangporus baumii</name>
    <name type="common">Phellinus baumii</name>
    <dbReference type="NCBI Taxonomy" id="108892"/>
    <lineage>
        <taxon>Eukaryota</taxon>
        <taxon>Fungi</taxon>
        <taxon>Dikarya</taxon>
        <taxon>Basidiomycota</taxon>
        <taxon>Agaricomycotina</taxon>
        <taxon>Agaricomycetes</taxon>
        <taxon>Hymenochaetales</taxon>
        <taxon>Hymenochaetaceae</taxon>
        <taxon>Sanghuangporus</taxon>
    </lineage>
</organism>
<dbReference type="PANTHER" id="PTHR43948">
    <property type="entry name" value="DNAJ HOMOLOG SUBFAMILY B"/>
    <property type="match status" value="1"/>
</dbReference>
<dbReference type="PANTHER" id="PTHR43948:SF23">
    <property type="entry name" value="DNAJ DOMAIN PROTEIN (AFU_ORTHOLOGUE AFUA_1G15460)"/>
    <property type="match status" value="1"/>
</dbReference>
<evidence type="ECO:0000256" key="1">
    <source>
        <dbReference type="PROSITE-ProRule" id="PRU00023"/>
    </source>
</evidence>
<dbReference type="PROSITE" id="PS50297">
    <property type="entry name" value="ANK_REP_REGION"/>
    <property type="match status" value="1"/>
</dbReference>
<evidence type="ECO:0000313" key="5">
    <source>
        <dbReference type="Proteomes" id="UP000757232"/>
    </source>
</evidence>
<dbReference type="SUPFAM" id="SSF140860">
    <property type="entry name" value="Pseudo ankyrin repeat-like"/>
    <property type="match status" value="1"/>
</dbReference>
<dbReference type="SUPFAM" id="SSF46565">
    <property type="entry name" value="Chaperone J-domain"/>
    <property type="match status" value="1"/>
</dbReference>
<dbReference type="CDD" id="cd06257">
    <property type="entry name" value="DnaJ"/>
    <property type="match status" value="1"/>
</dbReference>
<dbReference type="AlphaFoldDB" id="A0A9Q5N0W5"/>
<proteinExistence type="predicted"/>
<dbReference type="InterPro" id="IPR036869">
    <property type="entry name" value="J_dom_sf"/>
</dbReference>
<dbReference type="GO" id="GO:0051087">
    <property type="term" value="F:protein-folding chaperone binding"/>
    <property type="evidence" value="ECO:0007669"/>
    <property type="project" value="TreeGrafter"/>
</dbReference>
<protein>
    <recommendedName>
        <fullName evidence="3">J domain-containing protein</fullName>
    </recommendedName>
</protein>
<dbReference type="SMART" id="SM00271">
    <property type="entry name" value="DnaJ"/>
    <property type="match status" value="1"/>
</dbReference>
<dbReference type="InterPro" id="IPR001623">
    <property type="entry name" value="DnaJ_domain"/>
</dbReference>
<dbReference type="PRINTS" id="PR00625">
    <property type="entry name" value="JDOMAIN"/>
</dbReference>
<dbReference type="InterPro" id="IPR036770">
    <property type="entry name" value="Ankyrin_rpt-contain_sf"/>
</dbReference>
<feature type="compositionally biased region" description="Basic and acidic residues" evidence="2">
    <location>
        <begin position="140"/>
        <end position="188"/>
    </location>
</feature>
<dbReference type="Gene3D" id="1.10.287.110">
    <property type="entry name" value="DnaJ domain"/>
    <property type="match status" value="1"/>
</dbReference>
<dbReference type="GO" id="GO:0005737">
    <property type="term" value="C:cytoplasm"/>
    <property type="evidence" value="ECO:0007669"/>
    <property type="project" value="TreeGrafter"/>
</dbReference>
<dbReference type="SMART" id="SM00248">
    <property type="entry name" value="ANK"/>
    <property type="match status" value="2"/>
</dbReference>
<name>A0A9Q5N0W5_SANBA</name>
<feature type="compositionally biased region" description="Low complexity" evidence="2">
    <location>
        <begin position="449"/>
        <end position="487"/>
    </location>
</feature>
<feature type="compositionally biased region" description="Basic residues" evidence="2">
    <location>
        <begin position="488"/>
        <end position="502"/>
    </location>
</feature>
<dbReference type="EMBL" id="LNZH02000206">
    <property type="protein sequence ID" value="OCB85935.1"/>
    <property type="molecule type" value="Genomic_DNA"/>
</dbReference>
<dbReference type="Proteomes" id="UP000757232">
    <property type="component" value="Unassembled WGS sequence"/>
</dbReference>
<dbReference type="OrthoDB" id="442087at2759"/>
<comment type="caution">
    <text evidence="4">The sequence shown here is derived from an EMBL/GenBank/DDBJ whole genome shotgun (WGS) entry which is preliminary data.</text>
</comment>
<dbReference type="GO" id="GO:0005634">
    <property type="term" value="C:nucleus"/>
    <property type="evidence" value="ECO:0007669"/>
    <property type="project" value="TreeGrafter"/>
</dbReference>
<feature type="repeat" description="ANK" evidence="1">
    <location>
        <begin position="266"/>
        <end position="298"/>
    </location>
</feature>
<feature type="region of interest" description="Disordered" evidence="2">
    <location>
        <begin position="137"/>
        <end position="190"/>
    </location>
</feature>
<dbReference type="Pfam" id="PF00226">
    <property type="entry name" value="DnaJ"/>
    <property type="match status" value="1"/>
</dbReference>
<reference evidence="4" key="1">
    <citation type="submission" date="2016-06" db="EMBL/GenBank/DDBJ databases">
        <title>Draft Genome sequence of the fungus Inonotus baumii.</title>
        <authorList>
            <person name="Zhu H."/>
            <person name="Lin W."/>
        </authorList>
    </citation>
    <scope>NUCLEOTIDE SEQUENCE</scope>
    <source>
        <strain evidence="4">821</strain>
    </source>
</reference>
<keyword evidence="5" id="KW-1185">Reference proteome</keyword>
<evidence type="ECO:0000256" key="2">
    <source>
        <dbReference type="SAM" id="MobiDB-lite"/>
    </source>
</evidence>
<feature type="region of interest" description="Disordered" evidence="2">
    <location>
        <begin position="406"/>
        <end position="502"/>
    </location>
</feature>
<dbReference type="GO" id="GO:0044183">
    <property type="term" value="F:protein folding chaperone"/>
    <property type="evidence" value="ECO:0007669"/>
    <property type="project" value="TreeGrafter"/>
</dbReference>